<dbReference type="GO" id="GO:0004672">
    <property type="term" value="F:protein kinase activity"/>
    <property type="evidence" value="ECO:0007669"/>
    <property type="project" value="InterPro"/>
</dbReference>
<feature type="domain" description="Protein kinase" evidence="1">
    <location>
        <begin position="201"/>
        <end position="494"/>
    </location>
</feature>
<dbReference type="EMBL" id="QXDA01000004">
    <property type="protein sequence ID" value="RIA22240.1"/>
    <property type="molecule type" value="Genomic_DNA"/>
</dbReference>
<dbReference type="InterPro" id="IPR011528">
    <property type="entry name" value="NERD"/>
</dbReference>
<dbReference type="InterPro" id="IPR041677">
    <property type="entry name" value="DNA2/NAM7_AAA_11"/>
</dbReference>
<dbReference type="RefSeq" id="WP_119693461.1">
    <property type="nucleotide sequence ID" value="NZ_QXDA01000004.1"/>
</dbReference>
<dbReference type="CDD" id="cd18808">
    <property type="entry name" value="SF1_C_Upf1"/>
    <property type="match status" value="1"/>
</dbReference>
<reference evidence="2 3" key="1">
    <citation type="submission" date="2018-08" db="EMBL/GenBank/DDBJ databases">
        <title>Genome sequencing of rice bacterial endophytes.</title>
        <authorList>
            <person name="Venturi V."/>
        </authorList>
    </citation>
    <scope>NUCLEOTIDE SEQUENCE [LARGE SCALE GENOMIC DNA]</scope>
    <source>
        <strain evidence="2 3">E1205</strain>
    </source>
</reference>
<dbReference type="GO" id="GO:0005524">
    <property type="term" value="F:ATP binding"/>
    <property type="evidence" value="ECO:0007669"/>
    <property type="project" value="InterPro"/>
</dbReference>
<dbReference type="PANTHER" id="PTHR10887">
    <property type="entry name" value="DNA2/NAM7 HELICASE FAMILY"/>
    <property type="match status" value="1"/>
</dbReference>
<dbReference type="Gene3D" id="1.10.510.10">
    <property type="entry name" value="Transferase(Phosphotransferase) domain 1"/>
    <property type="match status" value="1"/>
</dbReference>
<dbReference type="GO" id="GO:0004386">
    <property type="term" value="F:helicase activity"/>
    <property type="evidence" value="ECO:0007669"/>
    <property type="project" value="InterPro"/>
</dbReference>
<accession>A0A397MB62</accession>
<dbReference type="InterPro" id="IPR045055">
    <property type="entry name" value="DNA2/NAM7-like"/>
</dbReference>
<dbReference type="PROSITE" id="PS50011">
    <property type="entry name" value="PROTEIN_KINASE_DOM"/>
    <property type="match status" value="1"/>
</dbReference>
<dbReference type="Gene3D" id="3.40.50.300">
    <property type="entry name" value="P-loop containing nucleotide triphosphate hydrolases"/>
    <property type="match status" value="2"/>
</dbReference>
<name>A0A397MB62_ECTOL</name>
<dbReference type="SUPFAM" id="SSF56112">
    <property type="entry name" value="Protein kinase-like (PK-like)"/>
    <property type="match status" value="2"/>
</dbReference>
<evidence type="ECO:0000259" key="1">
    <source>
        <dbReference type="PROSITE" id="PS50011"/>
    </source>
</evidence>
<sequence>MEVRYWEGGLHSFEVEAIEKMAKAFKPNEATLQPGPPSAKGNSFAVLKQLKKADGMWPWKGYAGFRFANSRGSEGEFDLVIVTHSMVLVVELKHWNGKITSHRGKWYQDGKERDTSPVDKTRRKMFELKKRMQSIKSNLPNGREPWVEFCVVLSGKCTLELPDSEVPHVMLLDDFLALADEKQFKQRYPRSPNVHLNDHFGDFDRLLDEGSVKPKELVVDDYRAKTPAVFTHPTKVYSEFDSVNIHNKDDNAMLRLWDFSKLDSPTARTTEGRFKILSRERDILVYLRRLDQDLVNRCARFKGNVSPDSITEQHSELFEMPDGHFRLNEFINRFVVRMTCAERLHLLKILLAQFAGLHGHSVAHRDVGDHSVWFSPGSGIALSNFISAYHQPIGTVGDLRSLLSIGAIALPEDQDSAVLSTTPFKRDVFALGLLCWQLIQAKPLPLKLDDGYVETVLGEIAASTEWYAEVIHQALQRNPADRYENAIEFLQALSQATPDNSASFEFDKRQLDRFATDVRLVSAYREDDDPIVDTAEKLLYRSGPLIVKSWPSINAREPQDGQGPMLMSFFETLERLKASSFQFLPKLDHFGYDRSGNPFLAQEHVEGVHWNELQDIAIPEALYVSRRLIEAVEGLHEQQLSHGDLHPGNIKVTLGANYDSTQLHLLDYPDFSPTGERPFNNRYSPLVEDCTPVERDNFAVMRMILELLGMDWGVPAEADNQALRNAVALEMSSESGFLSLERFNDVLQVAFRPKQTLETINVAVRGDVAFDILPDNGKIYVVVQPDSSAPTKALEVIFAGIGGHFSTCFDPETKIFTRAFKPYQEQRANLYFVRNANHHLNVRFTVSSASTSNLAALSRCLGQDDDFLVLTAKILEAEVRKHAALAQSDAAEESITGEDADNGLAVDDPQLEGVPVQSIPVSQIWKTITSTELEAQPSLRVASEPQFHRDKVGLLIPYMMESKALEGFEADDSIRLILREGERDVDVGEIDLAKSIRDAVYVPASNKSRRVKTDSVLYLQSQQNKTSMMRRRSAMDRIINRQSVQPELMDYFDEKCELVPKLYAEPPTDRDFAVYERITSDGTVIGLNDAQKDAFSNLITTGPVGLLQGPPGTGKTEFIAAFAHYLIDKVGVRNILLVSQSHEAVNTAAERIRAHCRRLGTALDVVRFSNRGQVVSEELLDAYSRNIIDRQRNSFSAELKERVGALASSLGLSKEFAQTMVDINQRISRQTKTLATLDKDIERTEDGADRKALKALRETVQGEMRQAAKAYLGDAELDEVPPQEILERVYACIQSAHGVRPPEFKHCQDLINLSQEFSERLSSNRANYDEFLMRSRTLVCGTCVGIGLQHLNLAATHFDWVIIDEGARSSPSELAIAMQVGSRILLVGDHSQLRPTYEDEHKKAIAQTLGIPVNSAEFQRVMRSDFERVFESPYGRAARTTLKTQYRMLPPIGDLVSEIFYENELENGTRPSPEYFSKGVPGCLSHIVTWLDTGELGNKAFDSGGLSISNSAEADAIIQLLQEIEANDDFCDGMVKEMAESQEPPIGIICMYRDQRKLIRKRFAEKTWPEDFRKLVKIETVDSYQGKENHIIIVSLTRAKSDQHPGFLSIPNRINVAMSRAMERLVIVGSMKMWGGRNSKLPLGRVASYIQARQDDSNYKIKSAAAAKRIV</sequence>
<dbReference type="Pfam" id="PF08378">
    <property type="entry name" value="NERD"/>
    <property type="match status" value="1"/>
</dbReference>
<dbReference type="InterPro" id="IPR047187">
    <property type="entry name" value="SF1_C_Upf1"/>
</dbReference>
<evidence type="ECO:0000313" key="2">
    <source>
        <dbReference type="EMBL" id="RIA22240.1"/>
    </source>
</evidence>
<dbReference type="Pfam" id="PF13086">
    <property type="entry name" value="AAA_11"/>
    <property type="match status" value="1"/>
</dbReference>
<dbReference type="InterPro" id="IPR041679">
    <property type="entry name" value="DNA2/NAM7-like_C"/>
</dbReference>
<dbReference type="Proteomes" id="UP000265836">
    <property type="component" value="Unassembled WGS sequence"/>
</dbReference>
<dbReference type="PANTHER" id="PTHR10887:SF495">
    <property type="entry name" value="HELICASE SENATAXIN ISOFORM X1-RELATED"/>
    <property type="match status" value="1"/>
</dbReference>
<dbReference type="SUPFAM" id="SSF52540">
    <property type="entry name" value="P-loop containing nucleoside triphosphate hydrolases"/>
    <property type="match status" value="1"/>
</dbReference>
<comment type="caution">
    <text evidence="2">The sequence shown here is derived from an EMBL/GenBank/DDBJ whole genome shotgun (WGS) entry which is preliminary data.</text>
</comment>
<organism evidence="2 3">
    <name type="scientific">Ectopseudomonas oleovorans</name>
    <name type="common">Pseudomonas oleovorans</name>
    <dbReference type="NCBI Taxonomy" id="301"/>
    <lineage>
        <taxon>Bacteria</taxon>
        <taxon>Pseudomonadati</taxon>
        <taxon>Pseudomonadota</taxon>
        <taxon>Gammaproteobacteria</taxon>
        <taxon>Pseudomonadales</taxon>
        <taxon>Pseudomonadaceae</taxon>
        <taxon>Ectopseudomonas</taxon>
    </lineage>
</organism>
<evidence type="ECO:0000313" key="3">
    <source>
        <dbReference type="Proteomes" id="UP000265836"/>
    </source>
</evidence>
<dbReference type="InterPro" id="IPR011009">
    <property type="entry name" value="Kinase-like_dom_sf"/>
</dbReference>
<protein>
    <submittedName>
        <fullName evidence="2">Nuclease-like protein</fullName>
    </submittedName>
</protein>
<proteinExistence type="predicted"/>
<dbReference type="Pfam" id="PF13087">
    <property type="entry name" value="AAA_12"/>
    <property type="match status" value="1"/>
</dbReference>
<dbReference type="InterPro" id="IPR027417">
    <property type="entry name" value="P-loop_NTPase"/>
</dbReference>
<dbReference type="InterPro" id="IPR000719">
    <property type="entry name" value="Prot_kinase_dom"/>
</dbReference>
<gene>
    <name evidence="2" type="ORF">DFO61_2914</name>
</gene>
<dbReference type="CDD" id="cd17934">
    <property type="entry name" value="DEXXQc_Upf1-like"/>
    <property type="match status" value="1"/>
</dbReference>